<protein>
    <submittedName>
        <fullName evidence="3">WYL domain-containing protein</fullName>
    </submittedName>
</protein>
<evidence type="ECO:0000313" key="3">
    <source>
        <dbReference type="EMBL" id="MBM9460779.1"/>
    </source>
</evidence>
<dbReference type="RefSeq" id="WP_205292076.1">
    <property type="nucleotide sequence ID" value="NZ_CP074406.1"/>
</dbReference>
<name>A0A939BTL6_9ACTN</name>
<dbReference type="PROSITE" id="PS52050">
    <property type="entry name" value="WYL"/>
    <property type="match status" value="1"/>
</dbReference>
<dbReference type="InterPro" id="IPR051534">
    <property type="entry name" value="CBASS_pafABC_assoc_protein"/>
</dbReference>
<feature type="domain" description="WYL" evidence="2">
    <location>
        <begin position="173"/>
        <end position="252"/>
    </location>
</feature>
<dbReference type="InterPro" id="IPR026881">
    <property type="entry name" value="WYL_dom"/>
</dbReference>
<dbReference type="PANTHER" id="PTHR34580">
    <property type="match status" value="1"/>
</dbReference>
<feature type="region of interest" description="Disordered" evidence="1">
    <location>
        <begin position="1"/>
        <end position="35"/>
    </location>
</feature>
<sequence>MAQSQQPDPGSGGTAARTPRPRTGGRGAGGRDQRVPMERLVRMAAVLQANGEQGVSGSRLAEIAGFEGADPGTQVQRELRHLERHGWSIENVAPRGEPAVYRLTTVDNRLRVRLTTAQQAALRRAVLLADRGDLVQRLGLPDSARPADVTDPAASSSSAGGAAGAAVAGVVPEALGQVVDAVRDRSLLRFAYKGTPRVVHPESVSSRAGVWYLRGVEDADLAAADRGPDGCPEAGEVVVKTFVVSRMSDTEVGTPGTASPAPAVRHAGLHPMTWEIDPPVEVTLATSAEFEPDVRRWLGEPLSVEPAPATDTETDAEAGEPSSTVWLRYRVTHRAALRSRLFDLGRRVRIVGPADVRDEVLDALRAAVQVRSAQ</sequence>
<dbReference type="EMBL" id="JAERTX010000010">
    <property type="protein sequence ID" value="MBM9460779.1"/>
    <property type="molecule type" value="Genomic_DNA"/>
</dbReference>
<dbReference type="AlphaFoldDB" id="A0A939BTL6"/>
<accession>A0A939BTL6</accession>
<evidence type="ECO:0000256" key="1">
    <source>
        <dbReference type="SAM" id="MobiDB-lite"/>
    </source>
</evidence>
<gene>
    <name evidence="3" type="ORF">JK386_12785</name>
</gene>
<proteinExistence type="predicted"/>
<evidence type="ECO:0000259" key="2">
    <source>
        <dbReference type="Pfam" id="PF13280"/>
    </source>
</evidence>
<organism evidence="3 4">
    <name type="scientific">Nocardioides faecalis</name>
    <dbReference type="NCBI Taxonomy" id="2803858"/>
    <lineage>
        <taxon>Bacteria</taxon>
        <taxon>Bacillati</taxon>
        <taxon>Actinomycetota</taxon>
        <taxon>Actinomycetes</taxon>
        <taxon>Propionibacteriales</taxon>
        <taxon>Nocardioidaceae</taxon>
        <taxon>Nocardioides</taxon>
    </lineage>
</organism>
<keyword evidence="4" id="KW-1185">Reference proteome</keyword>
<feature type="region of interest" description="Disordered" evidence="1">
    <location>
        <begin position="141"/>
        <end position="160"/>
    </location>
</feature>
<dbReference type="PANTHER" id="PTHR34580:SF3">
    <property type="entry name" value="PROTEIN PAFB"/>
    <property type="match status" value="1"/>
</dbReference>
<evidence type="ECO:0000313" key="4">
    <source>
        <dbReference type="Proteomes" id="UP000663791"/>
    </source>
</evidence>
<dbReference type="Pfam" id="PF13280">
    <property type="entry name" value="WYL"/>
    <property type="match status" value="1"/>
</dbReference>
<dbReference type="Proteomes" id="UP000663791">
    <property type="component" value="Unassembled WGS sequence"/>
</dbReference>
<reference evidence="3" key="1">
    <citation type="submission" date="2021-01" db="EMBL/GenBank/DDBJ databases">
        <title>Novel species in genus Nocardioides.</title>
        <authorList>
            <person name="Zhang G."/>
        </authorList>
    </citation>
    <scope>NUCLEOTIDE SEQUENCE</scope>
    <source>
        <strain evidence="3">Zg-536</strain>
    </source>
</reference>
<comment type="caution">
    <text evidence="3">The sequence shown here is derived from an EMBL/GenBank/DDBJ whole genome shotgun (WGS) entry which is preliminary data.</text>
</comment>